<evidence type="ECO:0000313" key="2">
    <source>
        <dbReference type="Proteomes" id="UP000192726"/>
    </source>
</evidence>
<name>A0A1V0TN32_9ACTN</name>
<dbReference type="AlphaFoldDB" id="A0A1V0TN32"/>
<protein>
    <submittedName>
        <fullName evidence="1">Uncharacterized protein</fullName>
    </submittedName>
</protein>
<proteinExistence type="predicted"/>
<dbReference type="RefSeq" id="WP_083104125.1">
    <property type="nucleotide sequence ID" value="NZ_CP020569.1"/>
</dbReference>
<dbReference type="EMBL" id="CP020569">
    <property type="protein sequence ID" value="ARF54344.1"/>
    <property type="molecule type" value="Genomic_DNA"/>
</dbReference>
<accession>A0A1V0TN32</accession>
<dbReference type="STRING" id="553510.B1H19_09155"/>
<dbReference type="KEGG" id="sgv:B1H19_09155"/>
<sequence>MTGLLSELKRFERIDLSRVACHGTACCTAVRHRVFGRLMQYANMGAALAAVPELIRWGPVRWPAHWCDLPEGDGLTGDCGVHADVAAAVLTREAVPHTRGRAVLRPAPLAPAHWRASWTEAGAGDAWIAGRVVHHEVIKVGDQWWDPSEARWFSGAGAHLSGGRVLAVREEHGSWQLDSEASATHARP</sequence>
<gene>
    <name evidence="1" type="ORF">B1H19_09155</name>
</gene>
<keyword evidence="2" id="KW-1185">Reference proteome</keyword>
<dbReference type="Proteomes" id="UP000192726">
    <property type="component" value="Chromosome"/>
</dbReference>
<evidence type="ECO:0000313" key="1">
    <source>
        <dbReference type="EMBL" id="ARF54344.1"/>
    </source>
</evidence>
<organism evidence="1 2">
    <name type="scientific">Streptomyces gilvosporeus</name>
    <dbReference type="NCBI Taxonomy" id="553510"/>
    <lineage>
        <taxon>Bacteria</taxon>
        <taxon>Bacillati</taxon>
        <taxon>Actinomycetota</taxon>
        <taxon>Actinomycetes</taxon>
        <taxon>Kitasatosporales</taxon>
        <taxon>Streptomycetaceae</taxon>
        <taxon>Streptomyces</taxon>
    </lineage>
</organism>
<dbReference type="OrthoDB" id="3694291at2"/>
<reference evidence="1 2" key="1">
    <citation type="submission" date="2017-04" db="EMBL/GenBank/DDBJ databases">
        <title>Complete Genome Sequence of Streptomyces gilvosporeus F607, a Capable Producer of Natamycin.</title>
        <authorList>
            <person name="Zong G."/>
            <person name="Zhong C."/>
            <person name="Fu J."/>
            <person name="Qin R."/>
            <person name="Cao G."/>
        </authorList>
    </citation>
    <scope>NUCLEOTIDE SEQUENCE [LARGE SCALE GENOMIC DNA]</scope>
    <source>
        <strain evidence="1 2">F607</strain>
    </source>
</reference>